<protein>
    <submittedName>
        <fullName evidence="1">Uncharacterized protein</fullName>
    </submittedName>
</protein>
<proteinExistence type="predicted"/>
<dbReference type="SUPFAM" id="SSF55811">
    <property type="entry name" value="Nudix"/>
    <property type="match status" value="1"/>
</dbReference>
<dbReference type="PANTHER" id="PTHR13030">
    <property type="entry name" value="NUDIX HYDROLASE"/>
    <property type="match status" value="1"/>
</dbReference>
<name>A0A0P7WVH1_SCLFO</name>
<evidence type="ECO:0000313" key="2">
    <source>
        <dbReference type="Proteomes" id="UP000034805"/>
    </source>
</evidence>
<dbReference type="InterPro" id="IPR015797">
    <property type="entry name" value="NUDIX_hydrolase-like_dom_sf"/>
</dbReference>
<dbReference type="EMBL" id="JARO02006154">
    <property type="protein sequence ID" value="KPP65668.1"/>
    <property type="molecule type" value="Genomic_DNA"/>
</dbReference>
<sequence length="174" mass="19858">MFSRVGAVVEFLAGDQEQEFVTMMKRLTHLEEQASQSIKALQWIMNALKLQGYQPKEEAPLFSCDHDESWDELAKEGAQFHVNARLLNYPDSTVTRFPVPDEKVPWKVEFSFYDPPVYNAQRAAARRKSLQETVDSDSADLDNYRNPVGRTGMKGRGCLIQLGPNQIHEVVLTR</sequence>
<evidence type="ECO:0000313" key="1">
    <source>
        <dbReference type="EMBL" id="KPP65668.1"/>
    </source>
</evidence>
<dbReference type="Proteomes" id="UP000034805">
    <property type="component" value="Unassembled WGS sequence"/>
</dbReference>
<accession>A0A0P7WVH1</accession>
<organism evidence="1 2">
    <name type="scientific">Scleropages formosus</name>
    <name type="common">Asian bonytongue</name>
    <name type="synonym">Osteoglossum formosum</name>
    <dbReference type="NCBI Taxonomy" id="113540"/>
    <lineage>
        <taxon>Eukaryota</taxon>
        <taxon>Metazoa</taxon>
        <taxon>Chordata</taxon>
        <taxon>Craniata</taxon>
        <taxon>Vertebrata</taxon>
        <taxon>Euteleostomi</taxon>
        <taxon>Actinopterygii</taxon>
        <taxon>Neopterygii</taxon>
        <taxon>Teleostei</taxon>
        <taxon>Osteoglossocephala</taxon>
        <taxon>Osteoglossomorpha</taxon>
        <taxon>Osteoglossiformes</taxon>
        <taxon>Osteoglossidae</taxon>
        <taxon>Scleropages</taxon>
    </lineage>
</organism>
<dbReference type="GO" id="GO:0047631">
    <property type="term" value="F:ADP-ribose diphosphatase activity"/>
    <property type="evidence" value="ECO:0007669"/>
    <property type="project" value="InterPro"/>
</dbReference>
<dbReference type="AlphaFoldDB" id="A0A0P7WVH1"/>
<gene>
    <name evidence="1" type="ORF">Z043_115904</name>
</gene>
<dbReference type="InterPro" id="IPR039989">
    <property type="entry name" value="NUDT9"/>
</dbReference>
<dbReference type="PANTHER" id="PTHR13030:SF13">
    <property type="entry name" value="NUDIX HYDROLASE DOMAIN-CONTAINING PROTEIN"/>
    <property type="match status" value="1"/>
</dbReference>
<reference evidence="1 2" key="1">
    <citation type="submission" date="2015-08" db="EMBL/GenBank/DDBJ databases">
        <title>The genome of the Asian arowana (Scleropages formosus).</title>
        <authorList>
            <person name="Tan M.H."/>
            <person name="Gan H.M."/>
            <person name="Croft L.J."/>
            <person name="Austin C.M."/>
        </authorList>
    </citation>
    <scope>NUCLEOTIDE SEQUENCE [LARGE SCALE GENOMIC DNA]</scope>
    <source>
        <strain evidence="1">Aro1</strain>
    </source>
</reference>
<comment type="caution">
    <text evidence="1">The sequence shown here is derived from an EMBL/GenBank/DDBJ whole genome shotgun (WGS) entry which is preliminary data.</text>
</comment>